<dbReference type="InterPro" id="IPR036291">
    <property type="entry name" value="NAD(P)-bd_dom_sf"/>
</dbReference>
<evidence type="ECO:0000313" key="9">
    <source>
        <dbReference type="EMBL" id="GAA4605937.1"/>
    </source>
</evidence>
<gene>
    <name evidence="4 9" type="primary">proC</name>
    <name evidence="9" type="ORF">GCM10023195_20910</name>
</gene>
<evidence type="ECO:0000259" key="7">
    <source>
        <dbReference type="Pfam" id="PF03807"/>
    </source>
</evidence>
<comment type="caution">
    <text evidence="9">The sequence shown here is derived from an EMBL/GenBank/DDBJ whole genome shotgun (WGS) entry which is preliminary data.</text>
</comment>
<evidence type="ECO:0000256" key="4">
    <source>
        <dbReference type="HAMAP-Rule" id="MF_01925"/>
    </source>
</evidence>
<evidence type="ECO:0000256" key="1">
    <source>
        <dbReference type="ARBA" id="ARBA00005525"/>
    </source>
</evidence>
<dbReference type="PROSITE" id="PS00616">
    <property type="entry name" value="HIS_ACID_PHOSPHAT_1"/>
    <property type="match status" value="1"/>
</dbReference>
<dbReference type="EC" id="1.5.1.2" evidence="4 5"/>
<dbReference type="InterPro" id="IPR033379">
    <property type="entry name" value="Acid_Pase_AS"/>
</dbReference>
<keyword evidence="2 4" id="KW-0521">NADP</keyword>
<keyword evidence="4 6" id="KW-0028">Amino-acid biosynthesis</keyword>
<dbReference type="NCBIfam" id="TIGR00112">
    <property type="entry name" value="proC"/>
    <property type="match status" value="1"/>
</dbReference>
<dbReference type="HAMAP" id="MF_01925">
    <property type="entry name" value="P5C_reductase"/>
    <property type="match status" value="1"/>
</dbReference>
<dbReference type="EMBL" id="BAABHJ010000005">
    <property type="protein sequence ID" value="GAA4605937.1"/>
    <property type="molecule type" value="Genomic_DNA"/>
</dbReference>
<comment type="pathway">
    <text evidence="4 6">Amino-acid biosynthesis; L-proline biosynthesis; L-proline from L-glutamate 5-semialdehyde: step 1/1.</text>
</comment>
<dbReference type="PIRSF" id="PIRSF000193">
    <property type="entry name" value="Pyrrol-5-carb_rd"/>
    <property type="match status" value="1"/>
</dbReference>
<keyword evidence="3 4" id="KW-0560">Oxidoreductase</keyword>
<dbReference type="InterPro" id="IPR029036">
    <property type="entry name" value="P5CR_dimer"/>
</dbReference>
<comment type="catalytic activity">
    <reaction evidence="4">
        <text>L-proline + NAD(+) = (S)-1-pyrroline-5-carboxylate + NADH + 2 H(+)</text>
        <dbReference type="Rhea" id="RHEA:14105"/>
        <dbReference type="ChEBI" id="CHEBI:15378"/>
        <dbReference type="ChEBI" id="CHEBI:17388"/>
        <dbReference type="ChEBI" id="CHEBI:57540"/>
        <dbReference type="ChEBI" id="CHEBI:57945"/>
        <dbReference type="ChEBI" id="CHEBI:60039"/>
        <dbReference type="EC" id="1.5.1.2"/>
    </reaction>
</comment>
<dbReference type="PROSITE" id="PS00521">
    <property type="entry name" value="P5CR"/>
    <property type="match status" value="1"/>
</dbReference>
<name>A0ABP8TGI9_9ACTN</name>
<dbReference type="InterPro" id="IPR028939">
    <property type="entry name" value="P5C_Rdtase_cat_N"/>
</dbReference>
<dbReference type="Pfam" id="PF03807">
    <property type="entry name" value="F420_oxidored"/>
    <property type="match status" value="1"/>
</dbReference>
<evidence type="ECO:0000256" key="3">
    <source>
        <dbReference type="ARBA" id="ARBA00023002"/>
    </source>
</evidence>
<comment type="function">
    <text evidence="4">Catalyzes the reduction of 1-pyrroline-5-carboxylate (PCA) to L-proline.</text>
</comment>
<dbReference type="Gene3D" id="1.10.3730.10">
    <property type="entry name" value="ProC C-terminal domain-like"/>
    <property type="match status" value="1"/>
</dbReference>
<dbReference type="PANTHER" id="PTHR11645:SF0">
    <property type="entry name" value="PYRROLINE-5-CARBOXYLATE REDUCTASE 3"/>
    <property type="match status" value="1"/>
</dbReference>
<evidence type="ECO:0000256" key="2">
    <source>
        <dbReference type="ARBA" id="ARBA00022857"/>
    </source>
</evidence>
<reference evidence="10" key="1">
    <citation type="journal article" date="2019" name="Int. J. Syst. Evol. Microbiol.">
        <title>The Global Catalogue of Microorganisms (GCM) 10K type strain sequencing project: providing services to taxonomists for standard genome sequencing and annotation.</title>
        <authorList>
            <consortium name="The Broad Institute Genomics Platform"/>
            <consortium name="The Broad Institute Genome Sequencing Center for Infectious Disease"/>
            <person name="Wu L."/>
            <person name="Ma J."/>
        </authorList>
    </citation>
    <scope>NUCLEOTIDE SEQUENCE [LARGE SCALE GENOMIC DNA]</scope>
    <source>
        <strain evidence="10">JCM 17938</strain>
    </source>
</reference>
<dbReference type="SUPFAM" id="SSF48179">
    <property type="entry name" value="6-phosphogluconate dehydrogenase C-terminal domain-like"/>
    <property type="match status" value="1"/>
</dbReference>
<sequence length="311" mass="33047">MDNTCHKGFAERAPIFPAESDLFGVRRSGRRPYGRLGTLLGDGRLETMIAILGAGKMGEALLSGVLRAGRKPSELLVTTRREERGALLRERYGVQVATNAEAAATADTLVLAVKPQDMDTLLRELRDHVPAGRLVISMAAGIPTAFIEERLPDGVAVVRVMSNTPVHVDEAMSVISAGTHAGEEHLKLTEELMSPVGKVLRIPESLQDAATALSGSGPAYFYYLVEAMVDAGILLGMPRAAALEMVIQSAVGAAIMLRDSGDHPVMLREAVTSPAGTTISAIRELERHGVRAAVIEAIEAARDRGRELGAG</sequence>
<evidence type="ECO:0000313" key="10">
    <source>
        <dbReference type="Proteomes" id="UP001500212"/>
    </source>
</evidence>
<comment type="catalytic activity">
    <reaction evidence="4 6">
        <text>L-proline + NADP(+) = (S)-1-pyrroline-5-carboxylate + NADPH + 2 H(+)</text>
        <dbReference type="Rhea" id="RHEA:14109"/>
        <dbReference type="ChEBI" id="CHEBI:15378"/>
        <dbReference type="ChEBI" id="CHEBI:17388"/>
        <dbReference type="ChEBI" id="CHEBI:57783"/>
        <dbReference type="ChEBI" id="CHEBI:58349"/>
        <dbReference type="ChEBI" id="CHEBI:60039"/>
        <dbReference type="EC" id="1.5.1.2"/>
    </reaction>
</comment>
<feature type="domain" description="Pyrroline-5-carboxylate reductase catalytic N-terminal" evidence="7">
    <location>
        <begin position="49"/>
        <end position="141"/>
    </location>
</feature>
<keyword evidence="10" id="KW-1185">Reference proteome</keyword>
<dbReference type="InterPro" id="IPR008927">
    <property type="entry name" value="6-PGluconate_DH-like_C_sf"/>
</dbReference>
<dbReference type="Pfam" id="PF14748">
    <property type="entry name" value="P5CR_dimer"/>
    <property type="match status" value="1"/>
</dbReference>
<dbReference type="InterPro" id="IPR000304">
    <property type="entry name" value="Pyrroline-COOH_reductase"/>
</dbReference>
<accession>A0ABP8TGI9</accession>
<proteinExistence type="inferred from homology"/>
<organism evidence="9 10">
    <name type="scientific">Actinoallomurus liliacearum</name>
    <dbReference type="NCBI Taxonomy" id="1080073"/>
    <lineage>
        <taxon>Bacteria</taxon>
        <taxon>Bacillati</taxon>
        <taxon>Actinomycetota</taxon>
        <taxon>Actinomycetes</taxon>
        <taxon>Streptosporangiales</taxon>
        <taxon>Thermomonosporaceae</taxon>
        <taxon>Actinoallomurus</taxon>
    </lineage>
</organism>
<comment type="similarity">
    <text evidence="1 4 6">Belongs to the pyrroline-5-carboxylate reductase family.</text>
</comment>
<keyword evidence="4 6" id="KW-0641">Proline biosynthesis</keyword>
<evidence type="ECO:0000256" key="6">
    <source>
        <dbReference type="RuleBase" id="RU003903"/>
    </source>
</evidence>
<comment type="subcellular location">
    <subcellularLocation>
        <location evidence="4">Cytoplasm</location>
    </subcellularLocation>
</comment>
<dbReference type="PANTHER" id="PTHR11645">
    <property type="entry name" value="PYRROLINE-5-CARBOXYLATE REDUCTASE"/>
    <property type="match status" value="1"/>
</dbReference>
<keyword evidence="4" id="KW-0963">Cytoplasm</keyword>
<dbReference type="InterPro" id="IPR053790">
    <property type="entry name" value="P5CR-like_CS"/>
</dbReference>
<feature type="domain" description="Pyrroline-5-carboxylate reductase dimerisation" evidence="8">
    <location>
        <begin position="204"/>
        <end position="308"/>
    </location>
</feature>
<dbReference type="SUPFAM" id="SSF51735">
    <property type="entry name" value="NAD(P)-binding Rossmann-fold domains"/>
    <property type="match status" value="1"/>
</dbReference>
<dbReference type="Gene3D" id="3.40.50.720">
    <property type="entry name" value="NAD(P)-binding Rossmann-like Domain"/>
    <property type="match status" value="1"/>
</dbReference>
<dbReference type="Proteomes" id="UP001500212">
    <property type="component" value="Unassembled WGS sequence"/>
</dbReference>
<evidence type="ECO:0000256" key="5">
    <source>
        <dbReference type="NCBIfam" id="TIGR00112"/>
    </source>
</evidence>
<evidence type="ECO:0000259" key="8">
    <source>
        <dbReference type="Pfam" id="PF14748"/>
    </source>
</evidence>
<protein>
    <recommendedName>
        <fullName evidence="4 5">Pyrroline-5-carboxylate reductase</fullName>
        <shortName evidence="4">P5C reductase</shortName>
        <shortName evidence="4">P5CR</shortName>
        <ecNumber evidence="4 5">1.5.1.2</ecNumber>
    </recommendedName>
    <alternativeName>
        <fullName evidence="4">PCA reductase</fullName>
    </alternativeName>
</protein>